<protein>
    <submittedName>
        <fullName evidence="2">Uncharacterized protein</fullName>
    </submittedName>
</protein>
<sequence>MSENPAIHRHPSGDIDIALPSGDPETSTESTDDLADGVPPDSKQGQPG</sequence>
<evidence type="ECO:0000313" key="2">
    <source>
        <dbReference type="EMBL" id="SBW22425.1"/>
    </source>
</evidence>
<dbReference type="Proteomes" id="UP000199013">
    <property type="component" value="Unassembled WGS sequence"/>
</dbReference>
<name>A0A1C3NY25_9ACTN</name>
<organism evidence="2 3">
    <name type="scientific">Candidatus Protofrankia californiensis</name>
    <dbReference type="NCBI Taxonomy" id="1839754"/>
    <lineage>
        <taxon>Bacteria</taxon>
        <taxon>Bacillati</taxon>
        <taxon>Actinomycetota</taxon>
        <taxon>Actinomycetes</taxon>
        <taxon>Frankiales</taxon>
        <taxon>Frankiaceae</taxon>
        <taxon>Protofrankia</taxon>
    </lineage>
</organism>
<evidence type="ECO:0000313" key="3">
    <source>
        <dbReference type="Proteomes" id="UP000199013"/>
    </source>
</evidence>
<reference evidence="3" key="1">
    <citation type="submission" date="2016-02" db="EMBL/GenBank/DDBJ databases">
        <authorList>
            <person name="Wibberg D."/>
        </authorList>
    </citation>
    <scope>NUCLEOTIDE SEQUENCE [LARGE SCALE GENOMIC DNA]</scope>
</reference>
<accession>A0A1C3NY25</accession>
<dbReference type="EMBL" id="FLUV01001103">
    <property type="protein sequence ID" value="SBW22425.1"/>
    <property type="molecule type" value="Genomic_DNA"/>
</dbReference>
<evidence type="ECO:0000256" key="1">
    <source>
        <dbReference type="SAM" id="MobiDB-lite"/>
    </source>
</evidence>
<proteinExistence type="predicted"/>
<gene>
    <name evidence="2" type="ORF">FDG2_2614</name>
</gene>
<dbReference type="AlphaFoldDB" id="A0A1C3NY25"/>
<feature type="region of interest" description="Disordered" evidence="1">
    <location>
        <begin position="1"/>
        <end position="48"/>
    </location>
</feature>
<keyword evidence="3" id="KW-1185">Reference proteome</keyword>